<keyword evidence="3" id="KW-0812">Transmembrane</keyword>
<feature type="compositionally biased region" description="Basic residues" evidence="2">
    <location>
        <begin position="757"/>
        <end position="773"/>
    </location>
</feature>
<keyword evidence="5" id="KW-1185">Reference proteome</keyword>
<evidence type="ECO:0000256" key="2">
    <source>
        <dbReference type="SAM" id="MobiDB-lite"/>
    </source>
</evidence>
<feature type="region of interest" description="Disordered" evidence="2">
    <location>
        <begin position="42"/>
        <end position="95"/>
    </location>
</feature>
<feature type="region of interest" description="Disordered" evidence="2">
    <location>
        <begin position="290"/>
        <end position="319"/>
    </location>
</feature>
<proteinExistence type="predicted"/>
<gene>
    <name evidence="4" type="ORF">M409DRAFT_30275</name>
</gene>
<dbReference type="EMBL" id="ML993640">
    <property type="protein sequence ID" value="KAF2159270.1"/>
    <property type="molecule type" value="Genomic_DNA"/>
</dbReference>
<feature type="compositionally biased region" description="Polar residues" evidence="2">
    <location>
        <begin position="712"/>
        <end position="724"/>
    </location>
</feature>
<sequence length="773" mass="86284">MAAPPGHHPGQGVGLLAGLTTVLLGVSAFWFGKTTPSRAQEAANLSAPLAPSPAAPSSSSLPTDRCGIFPPLTPAECPAPSPPSETPFSPALDHTTTSTTAVPAWSDLKLLGYQLVFALWDALLAQLEALFCSAPFRRSLGLTRGSTAFKVATVFSRSLVYIIGNQHGSQGGYLLAYYLLELVLTYLYTSAFGKDEDETDRDKLRRTAHLLGCREQDFQDTMAAKDDQLASRDWQIALDNFEIAQLKAQLKQTRHELKLERSGVNISEKVQAKKEELKVLEAKAHFADQSRQKALDERRTTEASRRQIHQQLAQSKDEDKKIRQGLSMVKFHVRTAKDEIQRSNNKLRELREEELSFEESKKKIAGLEESIAGVQAEKDARENQLQTTQHELEQARTEAQQCSELKLQVSTMKLQVQELEATKDRQATIKIEKAASTSKEWTRSPDDIKDLNISFTKWQTEKVMSEDDLSTLYKAMDSTLTWVQYWCGTAGSMNQHIKGLNETIEAKDNDLKAKDAAIQARNAAIQAKNEDIKAHEKKHKDDAELQNETDAALDEAFREERQQWLIDISGTYVLPEADHKRFVTHGLLFPGKNFAHFVRDEHVDAWQTEIERLAIVRQEAQTVAGLQTQADEHQLAQRMADEATSQAYVDVCAAVFEQFMTAPARAKVETETFNFPHVSPAVTREPSQAGPVGNDATKYPETFNFPHVSPATADNTSTFPQMFSSRHAPDPNAPEAENSNPFSFIPESNGASLRRSTNNRKKPAHRTRGHRAR</sequence>
<dbReference type="RefSeq" id="XP_033660159.1">
    <property type="nucleotide sequence ID" value="XM_033809848.1"/>
</dbReference>
<name>A0A6A6BZD1_ZASCE</name>
<keyword evidence="3" id="KW-1133">Transmembrane helix</keyword>
<dbReference type="Proteomes" id="UP000799537">
    <property type="component" value="Unassembled WGS sequence"/>
</dbReference>
<keyword evidence="3" id="KW-0472">Membrane</keyword>
<reference evidence="4" key="1">
    <citation type="journal article" date="2020" name="Stud. Mycol.">
        <title>101 Dothideomycetes genomes: a test case for predicting lifestyles and emergence of pathogens.</title>
        <authorList>
            <person name="Haridas S."/>
            <person name="Albert R."/>
            <person name="Binder M."/>
            <person name="Bloem J."/>
            <person name="Labutti K."/>
            <person name="Salamov A."/>
            <person name="Andreopoulos B."/>
            <person name="Baker S."/>
            <person name="Barry K."/>
            <person name="Bills G."/>
            <person name="Bluhm B."/>
            <person name="Cannon C."/>
            <person name="Castanera R."/>
            <person name="Culley D."/>
            <person name="Daum C."/>
            <person name="Ezra D."/>
            <person name="Gonzalez J."/>
            <person name="Henrissat B."/>
            <person name="Kuo A."/>
            <person name="Liang C."/>
            <person name="Lipzen A."/>
            <person name="Lutzoni F."/>
            <person name="Magnuson J."/>
            <person name="Mondo S."/>
            <person name="Nolan M."/>
            <person name="Ohm R."/>
            <person name="Pangilinan J."/>
            <person name="Park H.-J."/>
            <person name="Ramirez L."/>
            <person name="Alfaro M."/>
            <person name="Sun H."/>
            <person name="Tritt A."/>
            <person name="Yoshinaga Y."/>
            <person name="Zwiers L.-H."/>
            <person name="Turgeon B."/>
            <person name="Goodwin S."/>
            <person name="Spatafora J."/>
            <person name="Crous P."/>
            <person name="Grigoriev I."/>
        </authorList>
    </citation>
    <scope>NUCLEOTIDE SEQUENCE</scope>
    <source>
        <strain evidence="4">ATCC 36951</strain>
    </source>
</reference>
<feature type="compositionally biased region" description="Pro residues" evidence="2">
    <location>
        <begin position="71"/>
        <end position="85"/>
    </location>
</feature>
<protein>
    <submittedName>
        <fullName evidence="4">Uncharacterized protein</fullName>
    </submittedName>
</protein>
<feature type="transmembrane region" description="Helical" evidence="3">
    <location>
        <begin position="12"/>
        <end position="31"/>
    </location>
</feature>
<feature type="coiled-coil region" evidence="1">
    <location>
        <begin position="333"/>
        <end position="422"/>
    </location>
</feature>
<organism evidence="4 5">
    <name type="scientific">Zasmidium cellare ATCC 36951</name>
    <dbReference type="NCBI Taxonomy" id="1080233"/>
    <lineage>
        <taxon>Eukaryota</taxon>
        <taxon>Fungi</taxon>
        <taxon>Dikarya</taxon>
        <taxon>Ascomycota</taxon>
        <taxon>Pezizomycotina</taxon>
        <taxon>Dothideomycetes</taxon>
        <taxon>Dothideomycetidae</taxon>
        <taxon>Mycosphaerellales</taxon>
        <taxon>Mycosphaerellaceae</taxon>
        <taxon>Zasmidium</taxon>
    </lineage>
</organism>
<evidence type="ECO:0000313" key="5">
    <source>
        <dbReference type="Proteomes" id="UP000799537"/>
    </source>
</evidence>
<dbReference type="AlphaFoldDB" id="A0A6A6BZD1"/>
<evidence type="ECO:0000256" key="1">
    <source>
        <dbReference type="SAM" id="Coils"/>
    </source>
</evidence>
<evidence type="ECO:0000256" key="3">
    <source>
        <dbReference type="SAM" id="Phobius"/>
    </source>
</evidence>
<accession>A0A6A6BZD1</accession>
<feature type="region of interest" description="Disordered" evidence="2">
    <location>
        <begin position="707"/>
        <end position="773"/>
    </location>
</feature>
<feature type="compositionally biased region" description="Basic and acidic residues" evidence="2">
    <location>
        <begin position="290"/>
        <end position="305"/>
    </location>
</feature>
<dbReference type="GeneID" id="54563120"/>
<keyword evidence="1" id="KW-0175">Coiled coil</keyword>
<evidence type="ECO:0000313" key="4">
    <source>
        <dbReference type="EMBL" id="KAF2159270.1"/>
    </source>
</evidence>